<accession>A0A7I8E355</accession>
<dbReference type="Proteomes" id="UP000593842">
    <property type="component" value="Chromosome"/>
</dbReference>
<protein>
    <recommendedName>
        <fullName evidence="2">GLUG domain-containing protein</fullName>
    </recommendedName>
</protein>
<dbReference type="InterPro" id="IPR014756">
    <property type="entry name" value="Ig_E-set"/>
</dbReference>
<dbReference type="Gene3D" id="2.160.20.110">
    <property type="match status" value="1"/>
</dbReference>
<gene>
    <name evidence="3" type="ORF">Fi14EGH31_21650</name>
</gene>
<proteinExistence type="predicted"/>
<feature type="domain" description="GLUG" evidence="2">
    <location>
        <begin position="319"/>
        <end position="341"/>
    </location>
</feature>
<keyword evidence="1" id="KW-0472">Membrane</keyword>
<dbReference type="AlphaFoldDB" id="A0A7I8E355"/>
<evidence type="ECO:0000313" key="3">
    <source>
        <dbReference type="EMBL" id="BCL58453.1"/>
    </source>
</evidence>
<evidence type="ECO:0000313" key="4">
    <source>
        <dbReference type="Proteomes" id="UP000593842"/>
    </source>
</evidence>
<organism evidence="3 4">
    <name type="scientific">Faecalibacillus intestinalis</name>
    <dbReference type="NCBI Taxonomy" id="1982626"/>
    <lineage>
        <taxon>Bacteria</taxon>
        <taxon>Bacillati</taxon>
        <taxon>Bacillota</taxon>
        <taxon>Erysipelotrichia</taxon>
        <taxon>Erysipelotrichales</taxon>
        <taxon>Coprobacillaceae</taxon>
        <taxon>Faecalibacillus</taxon>
    </lineage>
</organism>
<dbReference type="RefSeq" id="WP_118347300.1">
    <property type="nucleotide sequence ID" value="NZ_AP024085.1"/>
</dbReference>
<dbReference type="GeneID" id="70580603"/>
<dbReference type="Gene3D" id="2.60.40.10">
    <property type="entry name" value="Immunoglobulins"/>
    <property type="match status" value="1"/>
</dbReference>
<dbReference type="SUPFAM" id="SSF81296">
    <property type="entry name" value="E set domains"/>
    <property type="match status" value="1"/>
</dbReference>
<reference evidence="4" key="1">
    <citation type="submission" date="2020-09" db="EMBL/GenBank/DDBJ databases">
        <title>Complete genome sequencing of Faecalibacillus intestinalis strain 14EGH31.</title>
        <authorList>
            <person name="Sakamoto M."/>
            <person name="Murakami T."/>
            <person name="Mori H."/>
        </authorList>
    </citation>
    <scope>NUCLEOTIDE SEQUENCE [LARGE SCALE GENOMIC DNA]</scope>
    <source>
        <strain evidence="4">14EGH31</strain>
    </source>
</reference>
<dbReference type="InterPro" id="IPR011493">
    <property type="entry name" value="GLUG"/>
</dbReference>
<name>A0A7I8E355_9FIRM</name>
<sequence length="693" mass="74950">MRNGHSKSFILGIIISIFFSMTCMSIPVFAKDAPNGIWTDYAATDFAGGSGTAEDPWQIETAEQLAKLAVDVNSGIVDKTHAKEYFVLTADLDLSAHRWIPIGYGDSNDSFHAFSSYFNGNNKTITGLYVDETQEGVSAGLFGNFSGYELKNIIISDAYVKASCKDRNAAGVLIGNASQGYGMSISVSDCKVSGTVENTKALSGGLVGYNSYGTYKDCVVDVEVIGGGKSGGFIGEDFNGIYQNCIVKGNVRGSWSVGGFAGVLFFESGVDKCASYGKVTASDWNVGGFAGYVESDVEIKNSVAFGDVESIVTDFEPKVGGFAGTNDGSTITKSHSSGKITSSSKTYSPGGFVGNPNSNGIFIDNSFDVEKNPNLKAMGGSDSTDLTGVQTSTTKDVLSNICEDYYGEHDWNDTMSVDKEATCKESGEKSFHCRRCDVTSGTQIIDPKGHHLQLVEEKPATCTEDGFEEYWKCEDCGLMYSDSNMINSISEPIVIKATGHKFGNWQIVREATEKQEGEQKRVCEVCKYEEIEKISKVVPSPGQEEYKILDGADSSWTQDAHKGLVIRGNGEFSKFKFVKVDGIIVDIKNYTVSEGSTVVTLKEDYLNTLAAGKHTFEIVWTDGLASTTFTVVKDNNNLVQVTGNKNESITVKQDNKNSIITKTGDTTNYVLYSILLMISFVGLVVIVKKIEMI</sequence>
<keyword evidence="1" id="KW-1133">Transmembrane helix</keyword>
<dbReference type="KEGG" id="fit:Fi14EGH31_21650"/>
<keyword evidence="1" id="KW-0812">Transmembrane</keyword>
<feature type="transmembrane region" description="Helical" evidence="1">
    <location>
        <begin position="669"/>
        <end position="687"/>
    </location>
</feature>
<dbReference type="EMBL" id="AP024085">
    <property type="protein sequence ID" value="BCL58453.1"/>
    <property type="molecule type" value="Genomic_DNA"/>
</dbReference>
<dbReference type="Pfam" id="PF07581">
    <property type="entry name" value="Glug"/>
    <property type="match status" value="1"/>
</dbReference>
<dbReference type="InterPro" id="IPR013783">
    <property type="entry name" value="Ig-like_fold"/>
</dbReference>
<evidence type="ECO:0000259" key="2">
    <source>
        <dbReference type="Pfam" id="PF07581"/>
    </source>
</evidence>
<evidence type="ECO:0000256" key="1">
    <source>
        <dbReference type="SAM" id="Phobius"/>
    </source>
</evidence>